<dbReference type="SUPFAM" id="SSF56112">
    <property type="entry name" value="Protein kinase-like (PK-like)"/>
    <property type="match status" value="1"/>
</dbReference>
<dbReference type="InterPro" id="IPR050108">
    <property type="entry name" value="CDK"/>
</dbReference>
<evidence type="ECO:0000256" key="1">
    <source>
        <dbReference type="ARBA" id="ARBA00012425"/>
    </source>
</evidence>
<dbReference type="EC" id="2.7.11.22" evidence="1"/>
<comment type="catalytic activity">
    <reaction evidence="4">
        <text>L-threonyl-[protein] + ATP = O-phospho-L-threonyl-[protein] + ADP + H(+)</text>
        <dbReference type="Rhea" id="RHEA:46608"/>
        <dbReference type="Rhea" id="RHEA-COMP:11060"/>
        <dbReference type="Rhea" id="RHEA-COMP:11605"/>
        <dbReference type="ChEBI" id="CHEBI:15378"/>
        <dbReference type="ChEBI" id="CHEBI:30013"/>
        <dbReference type="ChEBI" id="CHEBI:30616"/>
        <dbReference type="ChEBI" id="CHEBI:61977"/>
        <dbReference type="ChEBI" id="CHEBI:456216"/>
        <dbReference type="EC" id="2.7.11.22"/>
    </reaction>
</comment>
<dbReference type="Proteomes" id="UP001161017">
    <property type="component" value="Unassembled WGS sequence"/>
</dbReference>
<dbReference type="InterPro" id="IPR000719">
    <property type="entry name" value="Prot_kinase_dom"/>
</dbReference>
<accession>A0AA43QGH2</accession>
<dbReference type="Gene3D" id="3.30.200.20">
    <property type="entry name" value="Phosphorylase Kinase, domain 1"/>
    <property type="match status" value="1"/>
</dbReference>
<dbReference type="InterPro" id="IPR011009">
    <property type="entry name" value="Kinase-like_dom_sf"/>
</dbReference>
<dbReference type="GO" id="GO:0004693">
    <property type="term" value="F:cyclin-dependent protein serine/threonine kinase activity"/>
    <property type="evidence" value="ECO:0007669"/>
    <property type="project" value="UniProtKB-EC"/>
</dbReference>
<evidence type="ECO:0000259" key="7">
    <source>
        <dbReference type="PROSITE" id="PS50011"/>
    </source>
</evidence>
<feature type="compositionally biased region" description="Basic and acidic residues" evidence="6">
    <location>
        <begin position="828"/>
        <end position="837"/>
    </location>
</feature>
<evidence type="ECO:0000256" key="6">
    <source>
        <dbReference type="SAM" id="MobiDB-lite"/>
    </source>
</evidence>
<reference evidence="8" key="1">
    <citation type="journal article" date="2023" name="Genome Biol. Evol.">
        <title>First Whole Genome Sequence and Flow Cytometry Genome Size Data for the Lichen-Forming Fungus Ramalina farinacea (Ascomycota).</title>
        <authorList>
            <person name="Llewellyn T."/>
            <person name="Mian S."/>
            <person name="Hill R."/>
            <person name="Leitch I.J."/>
            <person name="Gaya E."/>
        </authorList>
    </citation>
    <scope>NUCLEOTIDE SEQUENCE</scope>
    <source>
        <strain evidence="8">LIQ254RAFAR</strain>
    </source>
</reference>
<dbReference type="GO" id="GO:0005634">
    <property type="term" value="C:nucleus"/>
    <property type="evidence" value="ECO:0007669"/>
    <property type="project" value="TreeGrafter"/>
</dbReference>
<evidence type="ECO:0000313" key="8">
    <source>
        <dbReference type="EMBL" id="MDI1485199.1"/>
    </source>
</evidence>
<dbReference type="Gene3D" id="1.10.510.10">
    <property type="entry name" value="Transferase(Phosphotransferase) domain 1"/>
    <property type="match status" value="1"/>
</dbReference>
<feature type="region of interest" description="Disordered" evidence="6">
    <location>
        <begin position="63"/>
        <end position="87"/>
    </location>
</feature>
<dbReference type="GO" id="GO:0005524">
    <property type="term" value="F:ATP binding"/>
    <property type="evidence" value="ECO:0007669"/>
    <property type="project" value="UniProtKB-KW"/>
</dbReference>
<evidence type="ECO:0000256" key="4">
    <source>
        <dbReference type="ARBA" id="ARBA00047811"/>
    </source>
</evidence>
<feature type="compositionally biased region" description="Polar residues" evidence="6">
    <location>
        <begin position="270"/>
        <end position="280"/>
    </location>
</feature>
<evidence type="ECO:0000256" key="2">
    <source>
        <dbReference type="ARBA" id="ARBA00022741"/>
    </source>
</evidence>
<comment type="caution">
    <text evidence="8">The sequence shown here is derived from an EMBL/GenBank/DDBJ whole genome shotgun (WGS) entry which is preliminary data.</text>
</comment>
<name>A0AA43QGH2_9LECA</name>
<evidence type="ECO:0000313" key="9">
    <source>
        <dbReference type="Proteomes" id="UP001161017"/>
    </source>
</evidence>
<feature type="region of interest" description="Disordered" evidence="6">
    <location>
        <begin position="261"/>
        <end position="301"/>
    </location>
</feature>
<proteinExistence type="predicted"/>
<dbReference type="GO" id="GO:0007346">
    <property type="term" value="P:regulation of mitotic cell cycle"/>
    <property type="evidence" value="ECO:0007669"/>
    <property type="project" value="TreeGrafter"/>
</dbReference>
<keyword evidence="3" id="KW-0067">ATP-binding</keyword>
<protein>
    <recommendedName>
        <fullName evidence="1">cyclin-dependent kinase</fullName>
        <ecNumber evidence="1">2.7.11.22</ecNumber>
    </recommendedName>
</protein>
<feature type="domain" description="Protein kinase" evidence="7">
    <location>
        <begin position="434"/>
        <end position="801"/>
    </location>
</feature>
<dbReference type="Pfam" id="PF00069">
    <property type="entry name" value="Pkinase"/>
    <property type="match status" value="2"/>
</dbReference>
<dbReference type="PANTHER" id="PTHR24056">
    <property type="entry name" value="CELL DIVISION PROTEIN KINASE"/>
    <property type="match status" value="1"/>
</dbReference>
<gene>
    <name evidence="8" type="ORF">OHK93_000336</name>
</gene>
<dbReference type="PANTHER" id="PTHR24056:SF508">
    <property type="entry name" value="CYCLIN-DEPENDENT KINASE 10"/>
    <property type="match status" value="1"/>
</dbReference>
<feature type="region of interest" description="Disordered" evidence="6">
    <location>
        <begin position="819"/>
        <end position="873"/>
    </location>
</feature>
<keyword evidence="9" id="KW-1185">Reference proteome</keyword>
<evidence type="ECO:0000256" key="5">
    <source>
        <dbReference type="ARBA" id="ARBA00048367"/>
    </source>
</evidence>
<keyword evidence="2" id="KW-0547">Nucleotide-binding</keyword>
<sequence>MSEIITTRAQLQSVNNILGDWVARGSIQSSRIRFLYPETPRSISRRDHTFPGWCDTCEAPESYASPSDHSVGPPSSDEACHISDSSHAPAERVLGASSGGRPCNVADSAASAIRQNAISPDSSIPCDDPACPIGIPHNKGRFYNHGKKADEPTDEELSASQAPPAHYFNFTVPTPEIALAYRRMMEGRASAVDRDFVQRYVRTHIYSPIVSAPATPKIRATDAQLVRIPCLIYDLKRKDREEQAREFKLIENYLQEEYDQLMESGDEDSSPTQEYQTQLDSDAAPDTRPPLPPIRRRKRAQERSIAAYNGRMKLQRTGQTADLGEVRRDQERAHLRTLPKGVCLHDAQVSIQEKIINEIAQRAIKVSSEGGSEDSNSDVSLLSLGSKGKAKVEADREGPNRDSLSTVGSNTMRVTVEEPEEMDRKLEVHAALTKKLRQDLLDGNVQIHIRNQQGKLVDRETQFQYVNDILLLARRSLKQLLDDFDREYRPTSLEVTDDELGELAEKLMESHEMLLAKYPAMKIKDIISSLDRIGPRDRIENTYVTFGFDLKYYYKVLVVGVVNGAQKSYFPAYGVVFRAKDRQSSKIVALKQVRIPVEERHNGVPITALREISILRSLRHRNIVNVINVAVGEEALDEVYMVMEYAEQMLADFGMARVYSERPLTPGVVTIWYRAPEVLLGTKNYTPSIDIWSAGLVLGELLLSSPCLTGESPIEQLSLTVKLIGSPSPEDVTAFSSMGCPDLIRWRREGLVAGRPDNIERKFLPITSPETVNVLKGLLQWDPRARWTASEALGSGRSQYAAKAERWWKESPRAIDPELLPTYPEIRNQSERPKKIEQSQGGEQSQQKGGAGGYVFDFGDEGVRRPSKRPRAR</sequence>
<evidence type="ECO:0000256" key="3">
    <source>
        <dbReference type="ARBA" id="ARBA00022840"/>
    </source>
</evidence>
<comment type="catalytic activity">
    <reaction evidence="5">
        <text>L-seryl-[protein] + ATP = O-phospho-L-seryl-[protein] + ADP + H(+)</text>
        <dbReference type="Rhea" id="RHEA:17989"/>
        <dbReference type="Rhea" id="RHEA-COMP:9863"/>
        <dbReference type="Rhea" id="RHEA-COMP:11604"/>
        <dbReference type="ChEBI" id="CHEBI:15378"/>
        <dbReference type="ChEBI" id="CHEBI:29999"/>
        <dbReference type="ChEBI" id="CHEBI:30616"/>
        <dbReference type="ChEBI" id="CHEBI:83421"/>
        <dbReference type="ChEBI" id="CHEBI:456216"/>
        <dbReference type="EC" id="2.7.11.22"/>
    </reaction>
</comment>
<organism evidence="8 9">
    <name type="scientific">Ramalina farinacea</name>
    <dbReference type="NCBI Taxonomy" id="258253"/>
    <lineage>
        <taxon>Eukaryota</taxon>
        <taxon>Fungi</taxon>
        <taxon>Dikarya</taxon>
        <taxon>Ascomycota</taxon>
        <taxon>Pezizomycotina</taxon>
        <taxon>Lecanoromycetes</taxon>
        <taxon>OSLEUM clade</taxon>
        <taxon>Lecanoromycetidae</taxon>
        <taxon>Lecanorales</taxon>
        <taxon>Lecanorineae</taxon>
        <taxon>Ramalinaceae</taxon>
        <taxon>Ramalina</taxon>
    </lineage>
</organism>
<dbReference type="EMBL" id="JAPUFD010000001">
    <property type="protein sequence ID" value="MDI1485199.1"/>
    <property type="molecule type" value="Genomic_DNA"/>
</dbReference>
<feature type="compositionally biased region" description="Low complexity" evidence="6">
    <location>
        <begin position="838"/>
        <end position="848"/>
    </location>
</feature>
<dbReference type="PROSITE" id="PS50011">
    <property type="entry name" value="PROTEIN_KINASE_DOM"/>
    <property type="match status" value="1"/>
</dbReference>
<dbReference type="AlphaFoldDB" id="A0AA43QGH2"/>